<accession>A0A4U8USD8</accession>
<evidence type="ECO:0000256" key="2">
    <source>
        <dbReference type="ARBA" id="ARBA00023136"/>
    </source>
</evidence>
<dbReference type="InterPro" id="IPR013162">
    <property type="entry name" value="CD80_C2-set"/>
</dbReference>
<keyword evidence="8" id="KW-0732">Signal</keyword>
<dbReference type="EMBL" id="AZBU02000001">
    <property type="protein sequence ID" value="TMS36091.1"/>
    <property type="molecule type" value="Genomic_DNA"/>
</dbReference>
<dbReference type="PANTHER" id="PTHR11640">
    <property type="entry name" value="NEPHRIN"/>
    <property type="match status" value="1"/>
</dbReference>
<keyword evidence="5" id="KW-0393">Immunoglobulin domain</keyword>
<feature type="domain" description="Ig-like" evidence="9">
    <location>
        <begin position="253"/>
        <end position="335"/>
    </location>
</feature>
<evidence type="ECO:0000256" key="7">
    <source>
        <dbReference type="SAM" id="Phobius"/>
    </source>
</evidence>
<feature type="domain" description="Ig-like" evidence="9">
    <location>
        <begin position="18"/>
        <end position="116"/>
    </location>
</feature>
<dbReference type="InterPro" id="IPR013098">
    <property type="entry name" value="Ig_I-set"/>
</dbReference>
<dbReference type="STRING" id="34508.A0A4U8USD8"/>
<dbReference type="GO" id="GO:0098609">
    <property type="term" value="P:cell-cell adhesion"/>
    <property type="evidence" value="ECO:0007669"/>
    <property type="project" value="TreeGrafter"/>
</dbReference>
<dbReference type="CDD" id="cd00096">
    <property type="entry name" value="Ig"/>
    <property type="match status" value="1"/>
</dbReference>
<dbReference type="InterPro" id="IPR036179">
    <property type="entry name" value="Ig-like_dom_sf"/>
</dbReference>
<dbReference type="InterPro" id="IPR013151">
    <property type="entry name" value="Immunoglobulin_dom"/>
</dbReference>
<dbReference type="SUPFAM" id="SSF48726">
    <property type="entry name" value="Immunoglobulin"/>
    <property type="match status" value="5"/>
</dbReference>
<feature type="region of interest" description="Disordered" evidence="6">
    <location>
        <begin position="697"/>
        <end position="725"/>
    </location>
</feature>
<dbReference type="Pfam" id="PF13927">
    <property type="entry name" value="Ig_3"/>
    <property type="match status" value="2"/>
</dbReference>
<evidence type="ECO:0000313" key="11">
    <source>
        <dbReference type="Proteomes" id="UP000298663"/>
    </source>
</evidence>
<evidence type="ECO:0000313" key="10">
    <source>
        <dbReference type="EMBL" id="TMS36091.1"/>
    </source>
</evidence>
<dbReference type="Proteomes" id="UP000298663">
    <property type="component" value="Chromosome X"/>
</dbReference>
<dbReference type="GO" id="GO:0005911">
    <property type="term" value="C:cell-cell junction"/>
    <property type="evidence" value="ECO:0007669"/>
    <property type="project" value="TreeGrafter"/>
</dbReference>
<proteinExistence type="predicted"/>
<sequence length="725" mass="80302">MLCLLICLFLLECARAQQRIVKGPEDTFARLHSTVVLRCQVENQKGAVQWVKNDFGLGTDRSLPDYPRYSMVGRVNEGEYHLEISNVTLEDDDVFECQLEQVPNNAGQRSTPARLSVHVEPSAPRMVSSKHITAVAGMELRHSCTSVGGRPAPKLGWVISDQPQFSDSVTWLGDSRTRLAFLQDSRKSSGATLQARIVGVNQENNRLYSAISNISIIPKAEHDGKYLMCIARHETYGEDVRKAAVRMELKYAPRLKLSVLNGEMKEGEDVAFLCSVDAKPLNNLRITWFHKGNYIRDKTTDSLVMRDLRMIDHGTEVVCSASNSIGTTTASMILNITYGPRFISETKNYEALPGESIHMTCHAAGNPAPEILWYKEGQSTPLSRGENFTIVSVHKYQAGEYFCVASVPGFQSINQSHYLFIRGPPSVRLPPVVYADKNQDFRFDCDISGRPLAHEVIWWHNGKVLDTARMEGRVEGKQIPTATGMQSQLVFHNVEDSDFGVYNCTASNPFGSKSESVEMREKSVGLTISRMISQAGNYAVIVSICFLIGLTVLICLACLCCMYKKRCSSSGKKLSAEHADVTIKCEAIDGGQFYSEMYGGSPSNNDEVTIYSKDYIAIPQNNPDLDYLPPPTFQSVTGNPYQQYYNSSVAFENALRVEPSHDSFASNLSTSGTIISDVYGNMYSSDKLAPLEPLTEVATPDTESGTPLLGPQHHNRPTSRTSTHV</sequence>
<keyword evidence="4" id="KW-0325">Glycoprotein</keyword>
<evidence type="ECO:0000256" key="6">
    <source>
        <dbReference type="SAM" id="MobiDB-lite"/>
    </source>
</evidence>
<reference evidence="10 11" key="1">
    <citation type="journal article" date="2015" name="Genome Biol.">
        <title>Comparative genomics of Steinernema reveals deeply conserved gene regulatory networks.</title>
        <authorList>
            <person name="Dillman A.R."/>
            <person name="Macchietto M."/>
            <person name="Porter C.F."/>
            <person name="Rogers A."/>
            <person name="Williams B."/>
            <person name="Antoshechkin I."/>
            <person name="Lee M.M."/>
            <person name="Goodwin Z."/>
            <person name="Lu X."/>
            <person name="Lewis E.E."/>
            <person name="Goodrich-Blair H."/>
            <person name="Stock S.P."/>
            <person name="Adams B.J."/>
            <person name="Sternberg P.W."/>
            <person name="Mortazavi A."/>
        </authorList>
    </citation>
    <scope>NUCLEOTIDE SEQUENCE [LARGE SCALE GENOMIC DNA]</scope>
    <source>
        <strain evidence="10 11">ALL</strain>
    </source>
</reference>
<evidence type="ECO:0000259" key="9">
    <source>
        <dbReference type="PROSITE" id="PS50835"/>
    </source>
</evidence>
<gene>
    <name evidence="10" type="ORF">L596_003346</name>
</gene>
<protein>
    <recommendedName>
        <fullName evidence="9">Ig-like domain-containing protein</fullName>
    </recommendedName>
</protein>
<feature type="domain" description="Ig-like" evidence="9">
    <location>
        <begin position="340"/>
        <end position="414"/>
    </location>
</feature>
<feature type="domain" description="Ig-like" evidence="9">
    <location>
        <begin position="124"/>
        <end position="246"/>
    </location>
</feature>
<dbReference type="InterPro" id="IPR003598">
    <property type="entry name" value="Ig_sub2"/>
</dbReference>
<evidence type="ECO:0000256" key="4">
    <source>
        <dbReference type="ARBA" id="ARBA00023180"/>
    </source>
</evidence>
<keyword evidence="3" id="KW-1015">Disulfide bond</keyword>
<organism evidence="10 11">
    <name type="scientific">Steinernema carpocapsae</name>
    <name type="common">Entomopathogenic nematode</name>
    <dbReference type="NCBI Taxonomy" id="34508"/>
    <lineage>
        <taxon>Eukaryota</taxon>
        <taxon>Metazoa</taxon>
        <taxon>Ecdysozoa</taxon>
        <taxon>Nematoda</taxon>
        <taxon>Chromadorea</taxon>
        <taxon>Rhabditida</taxon>
        <taxon>Tylenchina</taxon>
        <taxon>Panagrolaimomorpha</taxon>
        <taxon>Strongyloidoidea</taxon>
        <taxon>Steinernematidae</taxon>
        <taxon>Steinernema</taxon>
    </lineage>
</organism>
<reference evidence="10 11" key="2">
    <citation type="journal article" date="2019" name="G3 (Bethesda)">
        <title>Hybrid Assembly of the Genome of the Entomopathogenic Nematode Steinernema carpocapsae Identifies the X-Chromosome.</title>
        <authorList>
            <person name="Serra L."/>
            <person name="Macchietto M."/>
            <person name="Macias-Munoz A."/>
            <person name="McGill C.J."/>
            <person name="Rodriguez I.M."/>
            <person name="Rodriguez B."/>
            <person name="Murad R."/>
            <person name="Mortazavi A."/>
        </authorList>
    </citation>
    <scope>NUCLEOTIDE SEQUENCE [LARGE SCALE GENOMIC DNA]</scope>
    <source>
        <strain evidence="10 11">ALL</strain>
    </source>
</reference>
<dbReference type="PANTHER" id="PTHR11640:SF31">
    <property type="entry name" value="IRREGULAR CHIASM C-ROUGHEST PROTEIN-RELATED"/>
    <property type="match status" value="1"/>
</dbReference>
<evidence type="ECO:0000256" key="3">
    <source>
        <dbReference type="ARBA" id="ARBA00023157"/>
    </source>
</evidence>
<dbReference type="PROSITE" id="PS50835">
    <property type="entry name" value="IG_LIKE"/>
    <property type="match status" value="5"/>
</dbReference>
<dbReference type="SMART" id="SM00408">
    <property type="entry name" value="IGc2"/>
    <property type="match status" value="4"/>
</dbReference>
<comment type="subcellular location">
    <subcellularLocation>
        <location evidence="1">Membrane</location>
        <topology evidence="1">Single-pass type I membrane protein</topology>
    </subcellularLocation>
</comment>
<dbReference type="InterPro" id="IPR013783">
    <property type="entry name" value="Ig-like_fold"/>
</dbReference>
<keyword evidence="7" id="KW-1133">Transmembrane helix</keyword>
<evidence type="ECO:0000256" key="5">
    <source>
        <dbReference type="ARBA" id="ARBA00023319"/>
    </source>
</evidence>
<keyword evidence="7" id="KW-0812">Transmembrane</keyword>
<name>A0A4U8USD8_STECR</name>
<keyword evidence="11" id="KW-1185">Reference proteome</keyword>
<dbReference type="Pfam" id="PF00047">
    <property type="entry name" value="ig"/>
    <property type="match status" value="1"/>
</dbReference>
<dbReference type="InterPro" id="IPR003599">
    <property type="entry name" value="Ig_sub"/>
</dbReference>
<dbReference type="InterPro" id="IPR007110">
    <property type="entry name" value="Ig-like_dom"/>
</dbReference>
<dbReference type="SMART" id="SM00409">
    <property type="entry name" value="IG"/>
    <property type="match status" value="4"/>
</dbReference>
<feature type="domain" description="Ig-like" evidence="9">
    <location>
        <begin position="424"/>
        <end position="525"/>
    </location>
</feature>
<evidence type="ECO:0000256" key="8">
    <source>
        <dbReference type="SAM" id="SignalP"/>
    </source>
</evidence>
<dbReference type="AlphaFoldDB" id="A0A4U8USD8"/>
<dbReference type="OrthoDB" id="6413693at2759"/>
<evidence type="ECO:0000256" key="1">
    <source>
        <dbReference type="ARBA" id="ARBA00004479"/>
    </source>
</evidence>
<dbReference type="Gene3D" id="2.60.40.10">
    <property type="entry name" value="Immunoglobulins"/>
    <property type="match status" value="5"/>
</dbReference>
<dbReference type="GO" id="GO:0005886">
    <property type="term" value="C:plasma membrane"/>
    <property type="evidence" value="ECO:0007669"/>
    <property type="project" value="TreeGrafter"/>
</dbReference>
<comment type="caution">
    <text evidence="10">The sequence shown here is derived from an EMBL/GenBank/DDBJ whole genome shotgun (WGS) entry which is preliminary data.</text>
</comment>
<feature type="transmembrane region" description="Helical" evidence="7">
    <location>
        <begin position="538"/>
        <end position="563"/>
    </location>
</feature>
<dbReference type="Pfam" id="PF08205">
    <property type="entry name" value="C2-set_2"/>
    <property type="match status" value="1"/>
</dbReference>
<dbReference type="InterPro" id="IPR051275">
    <property type="entry name" value="Cell_adhesion_signaling"/>
</dbReference>
<feature type="chain" id="PRO_5020434104" description="Ig-like domain-containing protein" evidence="8">
    <location>
        <begin position="17"/>
        <end position="725"/>
    </location>
</feature>
<dbReference type="EMBL" id="CM016762">
    <property type="protein sequence ID" value="TMS36091.1"/>
    <property type="molecule type" value="Genomic_DNA"/>
</dbReference>
<feature type="signal peptide" evidence="8">
    <location>
        <begin position="1"/>
        <end position="16"/>
    </location>
</feature>
<dbReference type="Pfam" id="PF07679">
    <property type="entry name" value="I-set"/>
    <property type="match status" value="1"/>
</dbReference>
<dbReference type="GO" id="GO:0050839">
    <property type="term" value="F:cell adhesion molecule binding"/>
    <property type="evidence" value="ECO:0007669"/>
    <property type="project" value="TreeGrafter"/>
</dbReference>
<keyword evidence="2 7" id="KW-0472">Membrane</keyword>